<organism evidence="6 7">
    <name type="scientific">Sphingomonas oligophenolica</name>
    <dbReference type="NCBI Taxonomy" id="301154"/>
    <lineage>
        <taxon>Bacteria</taxon>
        <taxon>Pseudomonadati</taxon>
        <taxon>Pseudomonadota</taxon>
        <taxon>Alphaproteobacteria</taxon>
        <taxon>Sphingomonadales</taxon>
        <taxon>Sphingomonadaceae</taxon>
        <taxon>Sphingomonas</taxon>
    </lineage>
</organism>
<dbReference type="PANTHER" id="PTHR48111">
    <property type="entry name" value="REGULATOR OF RPOS"/>
    <property type="match status" value="1"/>
</dbReference>
<keyword evidence="1 3" id="KW-0238">DNA-binding</keyword>
<gene>
    <name evidence="6" type="ORF">ABC974_11840</name>
</gene>
<dbReference type="InterPro" id="IPR001867">
    <property type="entry name" value="OmpR/PhoB-type_DNA-bd"/>
</dbReference>
<proteinExistence type="predicted"/>
<keyword evidence="7" id="KW-1185">Reference proteome</keyword>
<sequence length="224" mass="24514">MRLLIVEDDRELAAALASAFARRSVSSDRAETAGDAELMLASAHYAAIVLDLGLPDGDGLVLLQHLRAHGNPVPIIILTARSDLGDRVSGLDAGADDYLIKPFEFDELFARLTAVLRRKGGFQGNLLTFGNLQFDIATRELLVDGVVLALSVRETELVELLLRRDGRVVPKRLAEDQLFGMNDNLGSNAVEVYVHRLRQKLERAGAATRIDTIRGVGYLMRLIA</sequence>
<dbReference type="Pfam" id="PF00072">
    <property type="entry name" value="Response_reg"/>
    <property type="match status" value="1"/>
</dbReference>
<evidence type="ECO:0000256" key="2">
    <source>
        <dbReference type="PROSITE-ProRule" id="PRU00169"/>
    </source>
</evidence>
<keyword evidence="2" id="KW-0597">Phosphoprotein</keyword>
<dbReference type="EMBL" id="JBDIME010000008">
    <property type="protein sequence ID" value="MEN2790321.1"/>
    <property type="molecule type" value="Genomic_DNA"/>
</dbReference>
<dbReference type="InterPro" id="IPR039420">
    <property type="entry name" value="WalR-like"/>
</dbReference>
<dbReference type="PANTHER" id="PTHR48111:SF36">
    <property type="entry name" value="TRANSCRIPTIONAL REGULATORY PROTEIN CUTR"/>
    <property type="match status" value="1"/>
</dbReference>
<feature type="DNA-binding region" description="OmpR/PhoB-type" evidence="3">
    <location>
        <begin position="124"/>
        <end position="222"/>
    </location>
</feature>
<dbReference type="InterPro" id="IPR011006">
    <property type="entry name" value="CheY-like_superfamily"/>
</dbReference>
<dbReference type="CDD" id="cd00383">
    <property type="entry name" value="trans_reg_C"/>
    <property type="match status" value="1"/>
</dbReference>
<dbReference type="Gene3D" id="1.10.10.10">
    <property type="entry name" value="Winged helix-like DNA-binding domain superfamily/Winged helix DNA-binding domain"/>
    <property type="match status" value="1"/>
</dbReference>
<dbReference type="Gene3D" id="3.40.50.2300">
    <property type="match status" value="1"/>
</dbReference>
<evidence type="ECO:0000313" key="6">
    <source>
        <dbReference type="EMBL" id="MEN2790321.1"/>
    </source>
</evidence>
<dbReference type="InterPro" id="IPR036388">
    <property type="entry name" value="WH-like_DNA-bd_sf"/>
</dbReference>
<comment type="caution">
    <text evidence="6">The sequence shown here is derived from an EMBL/GenBank/DDBJ whole genome shotgun (WGS) entry which is preliminary data.</text>
</comment>
<dbReference type="Proteomes" id="UP001419910">
    <property type="component" value="Unassembled WGS sequence"/>
</dbReference>
<feature type="domain" description="OmpR/PhoB-type" evidence="5">
    <location>
        <begin position="124"/>
        <end position="222"/>
    </location>
</feature>
<feature type="modified residue" description="4-aspartylphosphate" evidence="2">
    <location>
        <position position="51"/>
    </location>
</feature>
<dbReference type="Pfam" id="PF00486">
    <property type="entry name" value="Trans_reg_C"/>
    <property type="match status" value="1"/>
</dbReference>
<evidence type="ECO:0000259" key="4">
    <source>
        <dbReference type="PROSITE" id="PS50110"/>
    </source>
</evidence>
<accession>A0ABU9Y3E7</accession>
<dbReference type="InterPro" id="IPR001789">
    <property type="entry name" value="Sig_transdc_resp-reg_receiver"/>
</dbReference>
<dbReference type="SMART" id="SM00862">
    <property type="entry name" value="Trans_reg_C"/>
    <property type="match status" value="1"/>
</dbReference>
<protein>
    <submittedName>
        <fullName evidence="6">Response regulator</fullName>
    </submittedName>
</protein>
<evidence type="ECO:0000259" key="5">
    <source>
        <dbReference type="PROSITE" id="PS51755"/>
    </source>
</evidence>
<dbReference type="SMART" id="SM00448">
    <property type="entry name" value="REC"/>
    <property type="match status" value="1"/>
</dbReference>
<evidence type="ECO:0000256" key="3">
    <source>
        <dbReference type="PROSITE-ProRule" id="PRU01091"/>
    </source>
</evidence>
<evidence type="ECO:0000256" key="1">
    <source>
        <dbReference type="ARBA" id="ARBA00023125"/>
    </source>
</evidence>
<evidence type="ECO:0000313" key="7">
    <source>
        <dbReference type="Proteomes" id="UP001419910"/>
    </source>
</evidence>
<reference evidence="6 7" key="1">
    <citation type="submission" date="2024-05" db="EMBL/GenBank/DDBJ databases">
        <authorList>
            <person name="Liu Q."/>
            <person name="Xin Y.-H."/>
        </authorList>
    </citation>
    <scope>NUCLEOTIDE SEQUENCE [LARGE SCALE GENOMIC DNA]</scope>
    <source>
        <strain evidence="6 7">CGMCC 1.10181</strain>
    </source>
</reference>
<feature type="domain" description="Response regulatory" evidence="4">
    <location>
        <begin position="2"/>
        <end position="116"/>
    </location>
</feature>
<dbReference type="PROSITE" id="PS51755">
    <property type="entry name" value="OMPR_PHOB"/>
    <property type="match status" value="1"/>
</dbReference>
<dbReference type="Gene3D" id="6.10.250.690">
    <property type="match status" value="1"/>
</dbReference>
<dbReference type="SUPFAM" id="SSF52172">
    <property type="entry name" value="CheY-like"/>
    <property type="match status" value="1"/>
</dbReference>
<name>A0ABU9Y3E7_9SPHN</name>
<dbReference type="RefSeq" id="WP_343888999.1">
    <property type="nucleotide sequence ID" value="NZ_BAAAEH010000016.1"/>
</dbReference>
<dbReference type="PROSITE" id="PS50110">
    <property type="entry name" value="RESPONSE_REGULATORY"/>
    <property type="match status" value="1"/>
</dbReference>